<dbReference type="AlphaFoldDB" id="A0A914YA73"/>
<dbReference type="WBParaSite" id="PSU_v2.g17103.t1">
    <property type="protein sequence ID" value="PSU_v2.g17103.t1"/>
    <property type="gene ID" value="PSU_v2.g17103"/>
</dbReference>
<evidence type="ECO:0000313" key="1">
    <source>
        <dbReference type="Proteomes" id="UP000887577"/>
    </source>
</evidence>
<sequence>MNSYSAQSSPHHFANKPLGEPMTFGESTFYTNGFTAATSSLKEVELMKEQVSILQSNLNDKDLVSRVAASRLLKLISDIDLLTGDSTTKSSIKSELKVIAETLSRSTVPEFSIRSVPLKIDPGQMRGAVEVAKEAGSPLRPPTLSGSFQPLSRSISRSLRNDNELKELHFDRKKNF</sequence>
<keyword evidence="1" id="KW-1185">Reference proteome</keyword>
<proteinExistence type="predicted"/>
<dbReference type="Proteomes" id="UP000887577">
    <property type="component" value="Unplaced"/>
</dbReference>
<organism evidence="1 2">
    <name type="scientific">Panagrolaimus superbus</name>
    <dbReference type="NCBI Taxonomy" id="310955"/>
    <lineage>
        <taxon>Eukaryota</taxon>
        <taxon>Metazoa</taxon>
        <taxon>Ecdysozoa</taxon>
        <taxon>Nematoda</taxon>
        <taxon>Chromadorea</taxon>
        <taxon>Rhabditida</taxon>
        <taxon>Tylenchina</taxon>
        <taxon>Panagrolaimomorpha</taxon>
        <taxon>Panagrolaimoidea</taxon>
        <taxon>Panagrolaimidae</taxon>
        <taxon>Panagrolaimus</taxon>
    </lineage>
</organism>
<reference evidence="2" key="1">
    <citation type="submission" date="2022-11" db="UniProtKB">
        <authorList>
            <consortium name="WormBaseParasite"/>
        </authorList>
    </citation>
    <scope>IDENTIFICATION</scope>
</reference>
<evidence type="ECO:0000313" key="2">
    <source>
        <dbReference type="WBParaSite" id="PSU_v2.g17103.t1"/>
    </source>
</evidence>
<protein>
    <submittedName>
        <fullName evidence="2">Uncharacterized protein</fullName>
    </submittedName>
</protein>
<name>A0A914YA73_9BILA</name>
<accession>A0A914YA73</accession>